<evidence type="ECO:0000256" key="9">
    <source>
        <dbReference type="ARBA" id="ARBA00023136"/>
    </source>
</evidence>
<comment type="cofactor">
    <cofactor evidence="1">
        <name>NAD(+)</name>
        <dbReference type="ChEBI" id="CHEBI:57540"/>
    </cofactor>
</comment>
<dbReference type="PANTHER" id="PTHR43078">
    <property type="entry name" value="UDP-GLUCURONIC ACID DECARBOXYLASE-RELATED"/>
    <property type="match status" value="1"/>
</dbReference>
<evidence type="ECO:0000256" key="5">
    <source>
        <dbReference type="ARBA" id="ARBA00022968"/>
    </source>
</evidence>
<reference evidence="14 15" key="1">
    <citation type="submission" date="2017-09" db="EMBL/GenBank/DDBJ databases">
        <title>Bacterial strain isolated from the female urinary microbiota.</title>
        <authorList>
            <person name="Thomas-White K."/>
            <person name="Kumar N."/>
            <person name="Forster S."/>
            <person name="Putonti C."/>
            <person name="Lawley T."/>
            <person name="Wolfe A.J."/>
        </authorList>
    </citation>
    <scope>NUCLEOTIDE SEQUENCE [LARGE SCALE GENOMIC DNA]</scope>
    <source>
        <strain evidence="14 15">UMB0908</strain>
    </source>
</reference>
<proteinExistence type="predicted"/>
<keyword evidence="3" id="KW-0812">Transmembrane</keyword>
<dbReference type="PANTHER" id="PTHR43078:SF6">
    <property type="entry name" value="UDP-GLUCURONIC ACID DECARBOXYLASE 1"/>
    <property type="match status" value="1"/>
</dbReference>
<keyword evidence="10" id="KW-0325">Glycoprotein</keyword>
<evidence type="ECO:0000313" key="14">
    <source>
        <dbReference type="EMBL" id="PMC63121.1"/>
    </source>
</evidence>
<feature type="domain" description="NAD-dependent epimerase/dehydratase" evidence="13">
    <location>
        <begin position="12"/>
        <end position="252"/>
    </location>
</feature>
<evidence type="ECO:0000256" key="6">
    <source>
        <dbReference type="ARBA" id="ARBA00022989"/>
    </source>
</evidence>
<dbReference type="FunFam" id="3.40.50.720:FF:000065">
    <property type="entry name" value="UDP-glucuronic acid decarboxylase 1"/>
    <property type="match status" value="1"/>
</dbReference>
<evidence type="ECO:0000256" key="12">
    <source>
        <dbReference type="ARBA" id="ARBA00037859"/>
    </source>
</evidence>
<dbReference type="GO" id="GO:0042732">
    <property type="term" value="P:D-xylose metabolic process"/>
    <property type="evidence" value="ECO:0007669"/>
    <property type="project" value="InterPro"/>
</dbReference>
<dbReference type="InterPro" id="IPR044516">
    <property type="entry name" value="UXS-like"/>
</dbReference>
<evidence type="ECO:0000259" key="13">
    <source>
        <dbReference type="Pfam" id="PF01370"/>
    </source>
</evidence>
<keyword evidence="11" id="KW-0456">Lyase</keyword>
<dbReference type="RefSeq" id="WP_102212070.1">
    <property type="nucleotide sequence ID" value="NZ_PNHF01000003.1"/>
</dbReference>
<dbReference type="Gene3D" id="3.40.50.720">
    <property type="entry name" value="NAD(P)-binding Rossmann-like Domain"/>
    <property type="match status" value="1"/>
</dbReference>
<keyword evidence="4" id="KW-0210">Decarboxylase</keyword>
<dbReference type="SUPFAM" id="SSF51735">
    <property type="entry name" value="NAD(P)-binding Rossmann-fold domains"/>
    <property type="match status" value="1"/>
</dbReference>
<dbReference type="InterPro" id="IPR001509">
    <property type="entry name" value="Epimerase_deHydtase"/>
</dbReference>
<dbReference type="GO" id="GO:0005737">
    <property type="term" value="C:cytoplasm"/>
    <property type="evidence" value="ECO:0007669"/>
    <property type="project" value="TreeGrafter"/>
</dbReference>
<evidence type="ECO:0000256" key="3">
    <source>
        <dbReference type="ARBA" id="ARBA00022692"/>
    </source>
</evidence>
<dbReference type="Proteomes" id="UP000235363">
    <property type="component" value="Unassembled WGS sequence"/>
</dbReference>
<evidence type="ECO:0000256" key="8">
    <source>
        <dbReference type="ARBA" id="ARBA00023034"/>
    </source>
</evidence>
<comment type="subcellular location">
    <subcellularLocation>
        <location evidence="2">Golgi apparatus membrane</location>
        <topology evidence="2">Single-pass type II membrane protein</topology>
    </subcellularLocation>
    <subcellularLocation>
        <location evidence="12">Golgi apparatus</location>
        <location evidence="12">Golgi stack membrane</location>
    </subcellularLocation>
</comment>
<keyword evidence="8" id="KW-0333">Golgi apparatus</keyword>
<dbReference type="InterPro" id="IPR036291">
    <property type="entry name" value="NAD(P)-bd_dom_sf"/>
</dbReference>
<gene>
    <name evidence="14" type="ORF">CJ204_02535</name>
</gene>
<evidence type="ECO:0000256" key="2">
    <source>
        <dbReference type="ARBA" id="ARBA00004323"/>
    </source>
</evidence>
<dbReference type="AlphaFoldDB" id="A0A2N6T1C7"/>
<keyword evidence="9" id="KW-0472">Membrane</keyword>
<accession>A0A2N6T1C7</accession>
<keyword evidence="5" id="KW-0735">Signal-anchor</keyword>
<evidence type="ECO:0000256" key="4">
    <source>
        <dbReference type="ARBA" id="ARBA00022793"/>
    </source>
</evidence>
<evidence type="ECO:0000256" key="11">
    <source>
        <dbReference type="ARBA" id="ARBA00023239"/>
    </source>
</evidence>
<dbReference type="CDD" id="cd05230">
    <property type="entry name" value="UGD_SDR_e"/>
    <property type="match status" value="1"/>
</dbReference>
<keyword evidence="6" id="KW-1133">Transmembrane helix</keyword>
<evidence type="ECO:0000313" key="15">
    <source>
        <dbReference type="Proteomes" id="UP000235363"/>
    </source>
</evidence>
<comment type="caution">
    <text evidence="14">The sequence shown here is derived from an EMBL/GenBank/DDBJ whole genome shotgun (WGS) entry which is preliminary data.</text>
</comment>
<protein>
    <recommendedName>
        <fullName evidence="13">NAD-dependent epimerase/dehydratase domain-containing protein</fullName>
    </recommendedName>
</protein>
<dbReference type="EMBL" id="PNHF01000003">
    <property type="protein sequence ID" value="PMC63121.1"/>
    <property type="molecule type" value="Genomic_DNA"/>
</dbReference>
<organism evidence="14 15">
    <name type="scientific">Corynebacterium xerosis</name>
    <dbReference type="NCBI Taxonomy" id="1725"/>
    <lineage>
        <taxon>Bacteria</taxon>
        <taxon>Bacillati</taxon>
        <taxon>Actinomycetota</taxon>
        <taxon>Actinomycetes</taxon>
        <taxon>Mycobacteriales</taxon>
        <taxon>Corynebacteriaceae</taxon>
        <taxon>Corynebacterium</taxon>
    </lineage>
</organism>
<dbReference type="GO" id="GO:0070403">
    <property type="term" value="F:NAD+ binding"/>
    <property type="evidence" value="ECO:0007669"/>
    <property type="project" value="InterPro"/>
</dbReference>
<dbReference type="GO" id="GO:0048040">
    <property type="term" value="F:UDP-glucuronate decarboxylase activity"/>
    <property type="evidence" value="ECO:0007669"/>
    <property type="project" value="TreeGrafter"/>
</dbReference>
<keyword evidence="7" id="KW-0520">NAD</keyword>
<evidence type="ECO:0000256" key="1">
    <source>
        <dbReference type="ARBA" id="ARBA00001911"/>
    </source>
</evidence>
<dbReference type="Pfam" id="PF01370">
    <property type="entry name" value="Epimerase"/>
    <property type="match status" value="1"/>
</dbReference>
<name>A0A2N6T1C7_9CORY</name>
<sequence length="332" mass="36258">MHSESYGRSKYVVTGGAGFIGSHLCDRLLADSRTETVVCVDNLQTGTMDNIAEALRDPRFHFVEADVRQPIALDAELTVGVDAVFHLASPASPPAYMEDPVGTMLTGAVGTLHAAQFALEHGARIVYSSTSEVYGDPMQHPQAESYWGNVNPIGPRACYDEGKRFGEALLTSMKQQHGLDAGIVRIFNTYGPRMLPTDGRIISTFADQALAGEPITVFGDGSQTRSFCYVDDLVSGLVKMMDSAEPGPINLGNPSERTVLEIAHIIRQATDASSEITFHPLPVDDPTRRRPVIDEAKEKLGWEPQVPLSEGLLKCLDWHIKRRKNAVADRVK</sequence>
<evidence type="ECO:0000256" key="10">
    <source>
        <dbReference type="ARBA" id="ARBA00023180"/>
    </source>
</evidence>
<evidence type="ECO:0000256" key="7">
    <source>
        <dbReference type="ARBA" id="ARBA00023027"/>
    </source>
</evidence>